<evidence type="ECO:0000256" key="2">
    <source>
        <dbReference type="ARBA" id="ARBA00022448"/>
    </source>
</evidence>
<dbReference type="InterPro" id="IPR003439">
    <property type="entry name" value="ABC_transporter-like_ATP-bd"/>
</dbReference>
<comment type="similarity">
    <text evidence="1">Belongs to the ABC transporter superfamily.</text>
</comment>
<evidence type="ECO:0000256" key="4">
    <source>
        <dbReference type="ARBA" id="ARBA00022840"/>
    </source>
</evidence>
<feature type="domain" description="ABC transporter" evidence="5">
    <location>
        <begin position="4"/>
        <end position="252"/>
    </location>
</feature>
<evidence type="ECO:0000313" key="6">
    <source>
        <dbReference type="EMBL" id="AEB68710.1"/>
    </source>
</evidence>
<evidence type="ECO:0000313" key="7">
    <source>
        <dbReference type="Proteomes" id="UP000007807"/>
    </source>
</evidence>
<protein>
    <submittedName>
        <fullName evidence="6">Oligopeptide ABC transport, ATP-binding protein</fullName>
    </submittedName>
</protein>
<proteinExistence type="inferred from homology"/>
<keyword evidence="4 6" id="KW-0067">ATP-binding</keyword>
<dbReference type="InParanoid" id="F4BXN2"/>
<dbReference type="Pfam" id="PF00005">
    <property type="entry name" value="ABC_tran"/>
    <property type="match status" value="1"/>
</dbReference>
<dbReference type="AlphaFoldDB" id="F4BXN2"/>
<sequence>MRLIEVRDLRKHYSSGLISKQCSRAVDSVSFHIDQGETLGLVGESGCGKTTVGRLLLRLIEPTSGSIIFDSRDITRLNRKEMRKLRPRMQMIFQDPESSLNPRMRIGESIAEPFRLKLHGKMTKIEIRDRVLELVDVVGLNPEHINRFPHQLSGGQNQRVVLARILAINPEFIVADEPTASLDVSVQAQILRLMMDLKRKFCLTMLFISHDMEVVRHMSDRIAVMKEGRITDVVQQTRYSRASDATGERICDRIKGIDPEPLRATI</sequence>
<dbReference type="InterPro" id="IPR003593">
    <property type="entry name" value="AAA+_ATPase"/>
</dbReference>
<dbReference type="GeneID" id="10461656"/>
<dbReference type="SMART" id="SM00382">
    <property type="entry name" value="AAA"/>
    <property type="match status" value="1"/>
</dbReference>
<dbReference type="PROSITE" id="PS50893">
    <property type="entry name" value="ABC_TRANSPORTER_2"/>
    <property type="match status" value="1"/>
</dbReference>
<organism evidence="6 7">
    <name type="scientific">Methanothrix soehngenii (strain ATCC 5969 / DSM 3671 / JCM 10134 / NBRC 103675 / OCM 69 / GP-6)</name>
    <name type="common">Methanosaeta concilii</name>
    <dbReference type="NCBI Taxonomy" id="990316"/>
    <lineage>
        <taxon>Archaea</taxon>
        <taxon>Methanobacteriati</taxon>
        <taxon>Methanobacteriota</taxon>
        <taxon>Stenosarchaea group</taxon>
        <taxon>Methanomicrobia</taxon>
        <taxon>Methanotrichales</taxon>
        <taxon>Methanotrichaceae</taxon>
        <taxon>Methanothrix</taxon>
    </lineage>
</organism>
<dbReference type="PANTHER" id="PTHR43776:SF7">
    <property type="entry name" value="D,D-DIPEPTIDE TRANSPORT ATP-BINDING PROTEIN DDPF-RELATED"/>
    <property type="match status" value="1"/>
</dbReference>
<dbReference type="STRING" id="990316.MCON_2196"/>
<gene>
    <name evidence="6" type="primary">appF</name>
    <name evidence="6" type="ordered locus">MCON_2196</name>
</gene>
<dbReference type="RefSeq" id="WP_013719749.1">
    <property type="nucleotide sequence ID" value="NC_015416.1"/>
</dbReference>
<dbReference type="GO" id="GO:0055085">
    <property type="term" value="P:transmembrane transport"/>
    <property type="evidence" value="ECO:0007669"/>
    <property type="project" value="UniProtKB-ARBA"/>
</dbReference>
<dbReference type="CDD" id="cd03257">
    <property type="entry name" value="ABC_NikE_OppD_transporters"/>
    <property type="match status" value="1"/>
</dbReference>
<dbReference type="GO" id="GO:0005524">
    <property type="term" value="F:ATP binding"/>
    <property type="evidence" value="ECO:0007669"/>
    <property type="project" value="UniProtKB-KW"/>
</dbReference>
<evidence type="ECO:0000256" key="3">
    <source>
        <dbReference type="ARBA" id="ARBA00022741"/>
    </source>
</evidence>
<dbReference type="HOGENOM" id="CLU_000604_1_23_2"/>
<keyword evidence="7" id="KW-1185">Reference proteome</keyword>
<evidence type="ECO:0000256" key="1">
    <source>
        <dbReference type="ARBA" id="ARBA00005417"/>
    </source>
</evidence>
<reference evidence="6 7" key="1">
    <citation type="journal article" date="2011" name="J. Bacteriol.">
        <title>Complete genome sequence of Methanosaeta concilii, a specialist in aceticlastic methanogenesis.</title>
        <authorList>
            <person name="Barber R.D."/>
            <person name="Zhang L."/>
            <person name="Harnack M."/>
            <person name="Olson M.V."/>
            <person name="Kaul R."/>
            <person name="Ingram-Smith C."/>
            <person name="Smith K.S."/>
        </authorList>
    </citation>
    <scope>NUCLEOTIDE SEQUENCE [LARGE SCALE GENOMIC DNA]</scope>
    <source>
        <strain evidence="7">ATCC 5969 / DSM 3671 / JCM 10134 / NBRC 103675 / OCM 69 / GP-6</strain>
    </source>
</reference>
<name>F4BXN2_METSG</name>
<dbReference type="PANTHER" id="PTHR43776">
    <property type="entry name" value="TRANSPORT ATP-BINDING PROTEIN"/>
    <property type="match status" value="1"/>
</dbReference>
<dbReference type="Proteomes" id="UP000007807">
    <property type="component" value="Chromosome"/>
</dbReference>
<dbReference type="EMBL" id="CP002565">
    <property type="protein sequence ID" value="AEB68710.1"/>
    <property type="molecule type" value="Genomic_DNA"/>
</dbReference>
<keyword evidence="3" id="KW-0547">Nucleotide-binding</keyword>
<keyword evidence="2" id="KW-0813">Transport</keyword>
<dbReference type="SUPFAM" id="SSF52540">
    <property type="entry name" value="P-loop containing nucleoside triphosphate hydrolases"/>
    <property type="match status" value="1"/>
</dbReference>
<dbReference type="InterPro" id="IPR027417">
    <property type="entry name" value="P-loop_NTPase"/>
</dbReference>
<dbReference type="KEGG" id="mcj:MCON_2196"/>
<evidence type="ECO:0000259" key="5">
    <source>
        <dbReference type="PROSITE" id="PS50893"/>
    </source>
</evidence>
<dbReference type="InterPro" id="IPR050319">
    <property type="entry name" value="ABC_transp_ATP-bind"/>
</dbReference>
<dbReference type="GO" id="GO:0016887">
    <property type="term" value="F:ATP hydrolysis activity"/>
    <property type="evidence" value="ECO:0007669"/>
    <property type="project" value="InterPro"/>
</dbReference>
<accession>F4BXN2</accession>
<dbReference type="Gene3D" id="3.40.50.300">
    <property type="entry name" value="P-loop containing nucleotide triphosphate hydrolases"/>
    <property type="match status" value="1"/>
</dbReference>